<evidence type="ECO:0000256" key="2">
    <source>
        <dbReference type="ARBA" id="ARBA00004123"/>
    </source>
</evidence>
<dbReference type="GO" id="GO:0000786">
    <property type="term" value="C:nucleosome"/>
    <property type="evidence" value="ECO:0007669"/>
    <property type="project" value="InterPro"/>
</dbReference>
<feature type="region of interest" description="Disordered" evidence="5">
    <location>
        <begin position="1"/>
        <end position="208"/>
    </location>
</feature>
<dbReference type="GO" id="GO:0006334">
    <property type="term" value="P:nucleosome assembly"/>
    <property type="evidence" value="ECO:0007669"/>
    <property type="project" value="InterPro"/>
</dbReference>
<evidence type="ECO:0000259" key="6">
    <source>
        <dbReference type="PROSITE" id="PS51504"/>
    </source>
</evidence>
<dbReference type="InterPro" id="IPR005819">
    <property type="entry name" value="H1/H5"/>
</dbReference>
<dbReference type="EMBL" id="UFQT01000344">
    <property type="protein sequence ID" value="SSX23412.1"/>
    <property type="molecule type" value="Genomic_DNA"/>
</dbReference>
<dbReference type="Gene3D" id="1.10.10.10">
    <property type="entry name" value="Winged helix-like DNA-binding domain superfamily/Winged helix DNA-binding domain"/>
    <property type="match status" value="1"/>
</dbReference>
<dbReference type="OMA" id="IHYLAHE"/>
<evidence type="ECO:0000256" key="4">
    <source>
        <dbReference type="ARBA" id="ARBA00023242"/>
    </source>
</evidence>
<dbReference type="GO" id="GO:0030527">
    <property type="term" value="F:structural constituent of chromatin"/>
    <property type="evidence" value="ECO:0007669"/>
    <property type="project" value="InterPro"/>
</dbReference>
<dbReference type="Pfam" id="PF00538">
    <property type="entry name" value="Linker_histone"/>
    <property type="match status" value="1"/>
</dbReference>
<dbReference type="AlphaFoldDB" id="A0A336LZI7"/>
<feature type="compositionally biased region" description="Basic residues" evidence="5">
    <location>
        <begin position="419"/>
        <end position="437"/>
    </location>
</feature>
<evidence type="ECO:0000256" key="5">
    <source>
        <dbReference type="SAM" id="MobiDB-lite"/>
    </source>
</evidence>
<keyword evidence="4" id="KW-0539">Nucleus</keyword>
<feature type="compositionally biased region" description="Acidic residues" evidence="5">
    <location>
        <begin position="19"/>
        <end position="42"/>
    </location>
</feature>
<dbReference type="GO" id="GO:0003677">
    <property type="term" value="F:DNA binding"/>
    <property type="evidence" value="ECO:0007669"/>
    <property type="project" value="UniProtKB-KW"/>
</dbReference>
<evidence type="ECO:0000256" key="1">
    <source>
        <dbReference type="ARBA" id="ARBA00002809"/>
    </source>
</evidence>
<sequence>MKHITKPQLSELNSTVDNSMEEDDHLVDDGDVTPEMDEDEIQDGVHPQGVDRGTFSLVEETDVSQAYDNIDSENQSPNMSPVVKPSKGKGVKRQAVEEDLDEPAPQGKGRGRKKQKSPTKEQSIFSPDSEEPSSSAQVPQKEMNKRKPAEQDLEEPTAQPKGRGRKKQKSPEKQQTDSEAEIEQTSAPVVVKNAKKSRKAPTGPKPIVHVTVETVDDNASPIQKAIIRNKKATQEEKPNTKPPRKAKVVPEKASAKIDSASNDQEARELRIRAAKCFSIFLVATAMPSTSSAPSAAPIKIKIPVQPRSTQHPPLKNMLSATMEFFRPEKKGVSIKEVIHYLAHEYEYRNEMAIKKAVKVRITSGEYIKTTGVGLNGKFKLPPISKRAKKTDDSVTSQSNTAKPRKQSKAINEMTEVKANKKRKSLAIKAVKAPKVKKTSSDSSATKGKGVKKNTKSDAKPVKEKKAPKTKAASKSKPAPKATGKVKKTASKN</sequence>
<proteinExistence type="predicted"/>
<name>A0A336LZI7_CULSO</name>
<accession>A0A336LZI7</accession>
<feature type="region of interest" description="Disordered" evidence="5">
    <location>
        <begin position="377"/>
        <end position="492"/>
    </location>
</feature>
<organism evidence="7">
    <name type="scientific">Culicoides sonorensis</name>
    <name type="common">Biting midge</name>
    <dbReference type="NCBI Taxonomy" id="179676"/>
    <lineage>
        <taxon>Eukaryota</taxon>
        <taxon>Metazoa</taxon>
        <taxon>Ecdysozoa</taxon>
        <taxon>Arthropoda</taxon>
        <taxon>Hexapoda</taxon>
        <taxon>Insecta</taxon>
        <taxon>Pterygota</taxon>
        <taxon>Neoptera</taxon>
        <taxon>Endopterygota</taxon>
        <taxon>Diptera</taxon>
        <taxon>Nematocera</taxon>
        <taxon>Chironomoidea</taxon>
        <taxon>Ceratopogonidae</taxon>
        <taxon>Ceratopogoninae</taxon>
        <taxon>Culicoides</taxon>
        <taxon>Monoculicoides</taxon>
    </lineage>
</organism>
<feature type="domain" description="H15" evidence="6">
    <location>
        <begin position="310"/>
        <end position="382"/>
    </location>
</feature>
<dbReference type="PROSITE" id="PS51504">
    <property type="entry name" value="H15"/>
    <property type="match status" value="1"/>
</dbReference>
<evidence type="ECO:0000256" key="3">
    <source>
        <dbReference type="ARBA" id="ARBA00023125"/>
    </source>
</evidence>
<feature type="compositionally biased region" description="Polar residues" evidence="5">
    <location>
        <begin position="7"/>
        <end position="18"/>
    </location>
</feature>
<comment type="subcellular location">
    <subcellularLocation>
        <location evidence="2">Nucleus</location>
    </subcellularLocation>
</comment>
<feature type="region of interest" description="Disordered" evidence="5">
    <location>
        <begin position="226"/>
        <end position="261"/>
    </location>
</feature>
<feature type="compositionally biased region" description="Basic and acidic residues" evidence="5">
    <location>
        <begin position="454"/>
        <end position="466"/>
    </location>
</feature>
<dbReference type="PRINTS" id="PR00624">
    <property type="entry name" value="HISTONEH5"/>
</dbReference>
<dbReference type="GO" id="GO:0005634">
    <property type="term" value="C:nucleus"/>
    <property type="evidence" value="ECO:0007669"/>
    <property type="project" value="UniProtKB-SubCell"/>
</dbReference>
<dbReference type="VEuPathDB" id="VectorBase:CSON008946"/>
<feature type="compositionally biased region" description="Polar residues" evidence="5">
    <location>
        <begin position="120"/>
        <end position="138"/>
    </location>
</feature>
<feature type="compositionally biased region" description="Basic residues" evidence="5">
    <location>
        <begin position="483"/>
        <end position="492"/>
    </location>
</feature>
<keyword evidence="3" id="KW-0238">DNA-binding</keyword>
<evidence type="ECO:0000313" key="7">
    <source>
        <dbReference type="EMBL" id="SSX23412.1"/>
    </source>
</evidence>
<reference evidence="7" key="1">
    <citation type="submission" date="2018-07" db="EMBL/GenBank/DDBJ databases">
        <authorList>
            <person name="Quirk P.G."/>
            <person name="Krulwich T.A."/>
        </authorList>
    </citation>
    <scope>NUCLEOTIDE SEQUENCE</scope>
</reference>
<dbReference type="InterPro" id="IPR036388">
    <property type="entry name" value="WH-like_DNA-bd_sf"/>
</dbReference>
<gene>
    <name evidence="7" type="primary">CSON008946</name>
</gene>
<protein>
    <submittedName>
        <fullName evidence="7">CSON008946 protein</fullName>
    </submittedName>
</protein>
<comment type="function">
    <text evidence="1">Histones H1 are necessary for the condensation of nucleosome chains into higher-order structures.</text>
</comment>
<feature type="compositionally biased region" description="Polar residues" evidence="5">
    <location>
        <begin position="63"/>
        <end position="79"/>
    </location>
</feature>
<dbReference type="InterPro" id="IPR005818">
    <property type="entry name" value="Histone_H1/H5_H15"/>
</dbReference>